<keyword evidence="3" id="KW-1185">Reference proteome</keyword>
<evidence type="ECO:0000256" key="1">
    <source>
        <dbReference type="SAM" id="SignalP"/>
    </source>
</evidence>
<protein>
    <submittedName>
        <fullName evidence="2">Secreted signal peptide protein</fullName>
    </submittedName>
</protein>
<dbReference type="AlphaFoldDB" id="A0A2S6ZAK2"/>
<feature type="signal peptide" evidence="1">
    <location>
        <begin position="1"/>
        <end position="22"/>
    </location>
</feature>
<proteinExistence type="predicted"/>
<dbReference type="OrthoDB" id="5997654at2"/>
<accession>A0A2S6ZAK2</accession>
<gene>
    <name evidence="2" type="ORF">XthCFBP4691_18795</name>
</gene>
<comment type="caution">
    <text evidence="2">The sequence shown here is derived from an EMBL/GenBank/DDBJ whole genome shotgun (WGS) entry which is preliminary data.</text>
</comment>
<reference evidence="2 3" key="1">
    <citation type="submission" date="2016-08" db="EMBL/GenBank/DDBJ databases">
        <title>Evolution of the type three secretion system and type three effector repertoires in Xanthomonas.</title>
        <authorList>
            <person name="Merda D."/>
            <person name="Briand M."/>
            <person name="Bosis E."/>
            <person name="Rousseau C."/>
            <person name="Portier P."/>
            <person name="Jacques M.-A."/>
            <person name="Fischer-Le Saux M."/>
        </authorList>
    </citation>
    <scope>NUCLEOTIDE SEQUENCE [LARGE SCALE GENOMIC DNA]</scope>
    <source>
        <strain evidence="2 3">CFBP 4691</strain>
    </source>
</reference>
<evidence type="ECO:0000313" key="3">
    <source>
        <dbReference type="Proteomes" id="UP000239898"/>
    </source>
</evidence>
<feature type="chain" id="PRO_5015472853" evidence="1">
    <location>
        <begin position="23"/>
        <end position="220"/>
    </location>
</feature>
<sequence length="220" mass="22930">MTPRSLSLLGLLALGTVLSAGAEAAACTSALHQAFASSSDAAALPAPCRRIGLVELGMSKQQVQAALGQPDALRTDDAHPDTSSAVYLYPPGFNAQLARKPLAADRLDYSQLGLRFRNGKVVNIVAFANPKAPFPFQLLAPAADADADSVLKRIGGQPQWNASRDYVQFAAMPIGLNVDPDTSRIVGLDIADSKQDLDAFALPALHLSKDAGSGLVGGVR</sequence>
<dbReference type="RefSeq" id="WP_128421780.1">
    <property type="nucleotide sequence ID" value="NZ_CP049017.1"/>
</dbReference>
<dbReference type="Proteomes" id="UP000239898">
    <property type="component" value="Unassembled WGS sequence"/>
</dbReference>
<evidence type="ECO:0000313" key="2">
    <source>
        <dbReference type="EMBL" id="PPT79508.1"/>
    </source>
</evidence>
<name>A0A2S6ZAK2_9XANT</name>
<keyword evidence="1" id="KW-0732">Signal</keyword>
<organism evidence="2 3">
    <name type="scientific">Xanthomonas theicola</name>
    <dbReference type="NCBI Taxonomy" id="56464"/>
    <lineage>
        <taxon>Bacteria</taxon>
        <taxon>Pseudomonadati</taxon>
        <taxon>Pseudomonadota</taxon>
        <taxon>Gammaproteobacteria</taxon>
        <taxon>Lysobacterales</taxon>
        <taxon>Lysobacteraceae</taxon>
        <taxon>Xanthomonas</taxon>
    </lineage>
</organism>
<dbReference type="EMBL" id="MIGX01000162">
    <property type="protein sequence ID" value="PPT79508.1"/>
    <property type="molecule type" value="Genomic_DNA"/>
</dbReference>